<proteinExistence type="predicted"/>
<gene>
    <name evidence="1" type="ORF">ORAREDHAP_LOCUS29769</name>
</gene>
<dbReference type="Proteomes" id="UP000507245">
    <property type="component" value="Unassembled WGS sequence"/>
</dbReference>
<organism evidence="1 2">
    <name type="scientific">Prunus armeniaca</name>
    <name type="common">Apricot</name>
    <name type="synonym">Armeniaca vulgaris</name>
    <dbReference type="NCBI Taxonomy" id="36596"/>
    <lineage>
        <taxon>Eukaryota</taxon>
        <taxon>Viridiplantae</taxon>
        <taxon>Streptophyta</taxon>
        <taxon>Embryophyta</taxon>
        <taxon>Tracheophyta</taxon>
        <taxon>Spermatophyta</taxon>
        <taxon>Magnoliopsida</taxon>
        <taxon>eudicotyledons</taxon>
        <taxon>Gunneridae</taxon>
        <taxon>Pentapetalae</taxon>
        <taxon>rosids</taxon>
        <taxon>fabids</taxon>
        <taxon>Rosales</taxon>
        <taxon>Rosaceae</taxon>
        <taxon>Amygdaloideae</taxon>
        <taxon>Amygdaleae</taxon>
        <taxon>Prunus</taxon>
    </lineage>
</organism>
<evidence type="ECO:0000313" key="1">
    <source>
        <dbReference type="EMBL" id="CAB4309060.1"/>
    </source>
</evidence>
<evidence type="ECO:0000313" key="2">
    <source>
        <dbReference type="Proteomes" id="UP000507245"/>
    </source>
</evidence>
<protein>
    <submittedName>
        <fullName evidence="1">Uncharacterized protein</fullName>
    </submittedName>
</protein>
<keyword evidence="2" id="KW-1185">Reference proteome</keyword>
<name>A0A6J5X5H7_PRUAR</name>
<dbReference type="AlphaFoldDB" id="A0A6J5X5H7"/>
<reference evidence="2" key="1">
    <citation type="journal article" date="2020" name="Genome Biol.">
        <title>Gamete binning: chromosome-level and haplotype-resolved genome assembly enabled by high-throughput single-cell sequencing of gamete genomes.</title>
        <authorList>
            <person name="Campoy J.A."/>
            <person name="Sun H."/>
            <person name="Goel M."/>
            <person name="Jiao W.-B."/>
            <person name="Folz-Donahue K."/>
            <person name="Wang N."/>
            <person name="Rubio M."/>
            <person name="Liu C."/>
            <person name="Kukat C."/>
            <person name="Ruiz D."/>
            <person name="Huettel B."/>
            <person name="Schneeberger K."/>
        </authorList>
    </citation>
    <scope>NUCLEOTIDE SEQUENCE [LARGE SCALE GENOMIC DNA]</scope>
    <source>
        <strain evidence="2">cv. Rojo Pasion</strain>
    </source>
</reference>
<dbReference type="EMBL" id="CAEKKB010000004">
    <property type="protein sequence ID" value="CAB4309060.1"/>
    <property type="molecule type" value="Genomic_DNA"/>
</dbReference>
<sequence length="54" mass="5454">MHCVGISCLGLGMSCESEAIGSLTCLALACRASACLALACESEAIGMPCLGFRE</sequence>
<accession>A0A6J5X5H7</accession>